<reference evidence="1" key="1">
    <citation type="submission" date="2021-02" db="EMBL/GenBank/DDBJ databases">
        <authorList>
            <person name="Nowell W R."/>
        </authorList>
    </citation>
    <scope>NUCLEOTIDE SEQUENCE</scope>
</reference>
<name>A0A814VU57_9BILA</name>
<sequence length="291" mass="32448">MSRVNEAFSQLRDALNGRQLPYLDPEYYAEAHLLFELCSNQRSLTANWLCKWTGDHFRDSSSMAILSVGCGKGIVDFQVATHLIVDKSSLMYVGVEPNVDDANVCQDLLDSTDGVEGSVLVGKWPDCASKLHDKQFDVILFIHCLYHVVDVGEALDEALCLLKPQGQGPCTGLNELCTTLGPPQHDGTLPFWWADTIKSTVTEREYNIVHESILNGQIDLSLCRDENSRKGKAILDFTVFACIPDDLRDHVLNVLAALANEQQITESSERLIINHPVHVWVLQKSHLPAQH</sequence>
<dbReference type="Proteomes" id="UP000663844">
    <property type="component" value="Unassembled WGS sequence"/>
</dbReference>
<evidence type="ECO:0000313" key="1">
    <source>
        <dbReference type="EMBL" id="CAF1190005.1"/>
    </source>
</evidence>
<dbReference type="EMBL" id="CAJOAZ010001097">
    <property type="protein sequence ID" value="CAF3763992.1"/>
    <property type="molecule type" value="Genomic_DNA"/>
</dbReference>
<dbReference type="SUPFAM" id="SSF53335">
    <property type="entry name" value="S-adenosyl-L-methionine-dependent methyltransferases"/>
    <property type="match status" value="1"/>
</dbReference>
<comment type="caution">
    <text evidence="1">The sequence shown here is derived from an EMBL/GenBank/DDBJ whole genome shotgun (WGS) entry which is preliminary data.</text>
</comment>
<dbReference type="AlphaFoldDB" id="A0A814VU57"/>
<dbReference type="Proteomes" id="UP000663845">
    <property type="component" value="Unassembled WGS sequence"/>
</dbReference>
<dbReference type="EMBL" id="CAJNOG010000348">
    <property type="protein sequence ID" value="CAF1190005.1"/>
    <property type="molecule type" value="Genomic_DNA"/>
</dbReference>
<protein>
    <recommendedName>
        <fullName evidence="4">Methyltransferase domain-containing protein</fullName>
    </recommendedName>
</protein>
<evidence type="ECO:0008006" key="4">
    <source>
        <dbReference type="Google" id="ProtNLM"/>
    </source>
</evidence>
<dbReference type="InterPro" id="IPR029063">
    <property type="entry name" value="SAM-dependent_MTases_sf"/>
</dbReference>
<dbReference type="Gene3D" id="3.40.50.150">
    <property type="entry name" value="Vaccinia Virus protein VP39"/>
    <property type="match status" value="1"/>
</dbReference>
<dbReference type="Pfam" id="PF13489">
    <property type="entry name" value="Methyltransf_23"/>
    <property type="match status" value="1"/>
</dbReference>
<evidence type="ECO:0000313" key="3">
    <source>
        <dbReference type="Proteomes" id="UP000663845"/>
    </source>
</evidence>
<accession>A0A814VU57</accession>
<evidence type="ECO:0000313" key="2">
    <source>
        <dbReference type="EMBL" id="CAF3763992.1"/>
    </source>
</evidence>
<organism evidence="1 3">
    <name type="scientific">Adineta steineri</name>
    <dbReference type="NCBI Taxonomy" id="433720"/>
    <lineage>
        <taxon>Eukaryota</taxon>
        <taxon>Metazoa</taxon>
        <taxon>Spiralia</taxon>
        <taxon>Gnathifera</taxon>
        <taxon>Rotifera</taxon>
        <taxon>Eurotatoria</taxon>
        <taxon>Bdelloidea</taxon>
        <taxon>Adinetida</taxon>
        <taxon>Adinetidae</taxon>
        <taxon>Adineta</taxon>
    </lineage>
</organism>
<dbReference type="CDD" id="cd02440">
    <property type="entry name" value="AdoMet_MTases"/>
    <property type="match status" value="1"/>
</dbReference>
<gene>
    <name evidence="1" type="ORF">JYZ213_LOCUS26284</name>
    <name evidence="2" type="ORF">OXD698_LOCUS16189</name>
</gene>
<proteinExistence type="predicted"/>